<proteinExistence type="predicted"/>
<reference evidence="1" key="1">
    <citation type="submission" date="2019-03" db="EMBL/GenBank/DDBJ databases">
        <authorList>
            <person name="Mank J."/>
            <person name="Almeida P."/>
        </authorList>
    </citation>
    <scope>NUCLEOTIDE SEQUENCE</scope>
    <source>
        <strain evidence="1">78183</strain>
    </source>
</reference>
<dbReference type="AlphaFoldDB" id="A0A6N2MA33"/>
<evidence type="ECO:0000313" key="1">
    <source>
        <dbReference type="EMBL" id="VFU51033.1"/>
    </source>
</evidence>
<organism evidence="1">
    <name type="scientific">Salix viminalis</name>
    <name type="common">Common osier</name>
    <name type="synonym">Basket willow</name>
    <dbReference type="NCBI Taxonomy" id="40686"/>
    <lineage>
        <taxon>Eukaryota</taxon>
        <taxon>Viridiplantae</taxon>
        <taxon>Streptophyta</taxon>
        <taxon>Embryophyta</taxon>
        <taxon>Tracheophyta</taxon>
        <taxon>Spermatophyta</taxon>
        <taxon>Magnoliopsida</taxon>
        <taxon>eudicotyledons</taxon>
        <taxon>Gunneridae</taxon>
        <taxon>Pentapetalae</taxon>
        <taxon>rosids</taxon>
        <taxon>fabids</taxon>
        <taxon>Malpighiales</taxon>
        <taxon>Salicaceae</taxon>
        <taxon>Saliceae</taxon>
        <taxon>Salix</taxon>
    </lineage>
</organism>
<protein>
    <submittedName>
        <fullName evidence="1">Uncharacterized protein</fullName>
    </submittedName>
</protein>
<name>A0A6N2MA33_SALVM</name>
<gene>
    <name evidence="1" type="ORF">SVIM_LOCUS342501</name>
</gene>
<dbReference type="EMBL" id="CAADRP010001744">
    <property type="protein sequence ID" value="VFU51033.1"/>
    <property type="molecule type" value="Genomic_DNA"/>
</dbReference>
<sequence length="96" mass="10838">MRDLLLSKPNDNENAHPPLLEQQSARYQVSNQSLQKPANALFKCYQLNEILLVRWRKNQQPSFTLDSSCFESKRKFSEIDVGRITGVASASLAISG</sequence>
<accession>A0A6N2MA33</accession>